<sequence>MNVFVLDRLTYNLGSSKRQYTDEGYLIVPGKVARSGVQSYLAYELGIKDRNPTDIVNVYRPEEEVFNPASLSTYQDKDVTNDHPSKLVDAESYKAVSVGHIRSKGAKDGDFVVTDMIIKDKQAIDDVESGKVELSAGYTAEYVYEPGVTKDGQEYEYVQRNIVINHVALVDRARAGREATLFDSSKEIIYMGTVTLDSGVSVEVADKNAATMIQSTIDNLKKEAENANASLVKAEDAAAKLEATNDSLKEQNEELQKLTSDSAIEARVNERVALCDSARSIIEDYDATGKTDKDIKVDICKAAFPKRSFDGKSDAYIEACYDQAMEEAKEKKEKQEEEDKETKDSFSALASDAANLSTKDAATVRTSAYDNYVKSLQGESK</sequence>
<name>A0AAX4J5W9_9CAUD</name>
<keyword evidence="1" id="KW-0175">Coiled coil</keyword>
<dbReference type="Pfam" id="PF09979">
    <property type="entry name" value="DUF2213"/>
    <property type="match status" value="1"/>
</dbReference>
<proteinExistence type="predicted"/>
<protein>
    <submittedName>
        <fullName evidence="3">Head maturation protease</fullName>
    </submittedName>
</protein>
<evidence type="ECO:0000313" key="3">
    <source>
        <dbReference type="EMBL" id="WRQ13122.1"/>
    </source>
</evidence>
<evidence type="ECO:0000313" key="4">
    <source>
        <dbReference type="Proteomes" id="UP001432163"/>
    </source>
</evidence>
<feature type="coiled-coil region" evidence="1">
    <location>
        <begin position="210"/>
        <end position="261"/>
    </location>
</feature>
<evidence type="ECO:0000256" key="2">
    <source>
        <dbReference type="SAM" id="MobiDB-lite"/>
    </source>
</evidence>
<organism evidence="3 4">
    <name type="scientific">Vibrio phage vB_VpM-pA2SJ1</name>
    <dbReference type="NCBI Taxonomy" id="3095964"/>
    <lineage>
        <taxon>Viruses</taxon>
        <taxon>Duplodnaviria</taxon>
        <taxon>Heunggongvirae</taxon>
        <taxon>Uroviricota</taxon>
        <taxon>Caudoviricetes</taxon>
    </lineage>
</organism>
<keyword evidence="3" id="KW-0378">Hydrolase</keyword>
<accession>A0AAX4J5W9</accession>
<dbReference type="Proteomes" id="UP001432163">
    <property type="component" value="Segment"/>
</dbReference>
<dbReference type="GO" id="GO:0008233">
    <property type="term" value="F:peptidase activity"/>
    <property type="evidence" value="ECO:0007669"/>
    <property type="project" value="UniProtKB-KW"/>
</dbReference>
<evidence type="ECO:0000256" key="1">
    <source>
        <dbReference type="SAM" id="Coils"/>
    </source>
</evidence>
<dbReference type="PIRSF" id="PIRSF029215">
    <property type="entry name" value="UCP029215"/>
    <property type="match status" value="1"/>
</dbReference>
<keyword evidence="3" id="KW-0645">Protease</keyword>
<feature type="region of interest" description="Disordered" evidence="2">
    <location>
        <begin position="326"/>
        <end position="349"/>
    </location>
</feature>
<feature type="compositionally biased region" description="Basic and acidic residues" evidence="2">
    <location>
        <begin position="326"/>
        <end position="344"/>
    </location>
</feature>
<dbReference type="InterPro" id="IPR016913">
    <property type="entry name" value="UCP029215"/>
</dbReference>
<dbReference type="EMBL" id="OR813779">
    <property type="protein sequence ID" value="WRQ13122.1"/>
    <property type="molecule type" value="Genomic_DNA"/>
</dbReference>
<dbReference type="GO" id="GO:0006508">
    <property type="term" value="P:proteolysis"/>
    <property type="evidence" value="ECO:0007669"/>
    <property type="project" value="UniProtKB-KW"/>
</dbReference>
<reference evidence="3" key="1">
    <citation type="submission" date="2023-11" db="EMBL/GenBank/DDBJ databases">
        <title>Complete genome sequence of Vibrio virus vB_VpM-pA2SJ1.</title>
        <authorList>
            <person name="Lim S.J."/>
            <person name="Park S.Y."/>
            <person name="Kim J.H."/>
        </authorList>
    </citation>
    <scope>NUCLEOTIDE SEQUENCE</scope>
</reference>